<accession>A0ABY7K3G3</accession>
<gene>
    <name evidence="5" type="ORF">M6B22_02515</name>
</gene>
<dbReference type="InterPro" id="IPR050107">
    <property type="entry name" value="ABC_carbohydrate_import_ATPase"/>
</dbReference>
<dbReference type="Pfam" id="PF00005">
    <property type="entry name" value="ABC_tran"/>
    <property type="match status" value="1"/>
</dbReference>
<dbReference type="PROSITE" id="PS00211">
    <property type="entry name" value="ABC_TRANSPORTER_1"/>
    <property type="match status" value="1"/>
</dbReference>
<dbReference type="InterPro" id="IPR017871">
    <property type="entry name" value="ABC_transporter-like_CS"/>
</dbReference>
<evidence type="ECO:0000256" key="3">
    <source>
        <dbReference type="SAM" id="MobiDB-lite"/>
    </source>
</evidence>
<evidence type="ECO:0000259" key="4">
    <source>
        <dbReference type="PROSITE" id="PS50893"/>
    </source>
</evidence>
<evidence type="ECO:0000313" key="5">
    <source>
        <dbReference type="EMBL" id="WAX57651.1"/>
    </source>
</evidence>
<dbReference type="RefSeq" id="WP_269444198.1">
    <property type="nucleotide sequence ID" value="NZ_CP097463.1"/>
</dbReference>
<name>A0ABY7K3G3_9ACTN</name>
<protein>
    <submittedName>
        <fullName evidence="5">ATP-binding cassette domain-containing protein</fullName>
    </submittedName>
</protein>
<dbReference type="InterPro" id="IPR003439">
    <property type="entry name" value="ABC_transporter-like_ATP-bd"/>
</dbReference>
<sequence>MVTEQPLLRIEHLSKSFGAVQALRDVSLDVPAGRVTALAGDNGAGKSVLIKCIAGSYPPDSGRLIWDGHPVFLRGPKDAAALGIETVYQDLALCDNLDVVQNLFLGREKVRRHGPLDEEAMELAARDTLRNLSVTSIRSIRQRVGALSGGQRQAVAIAKSVLWNSRLVIMDEPTAALGVVQTRVVLDLLRKLADRGIAVIVISHNMNDVFAVADRIAVLHLGQLVAVRPIEELSRQLIVELMTSGYSEGSGSDAAAAHRSTPAPAPAPAPAR</sequence>
<evidence type="ECO:0000256" key="2">
    <source>
        <dbReference type="ARBA" id="ARBA00022840"/>
    </source>
</evidence>
<dbReference type="SMART" id="SM00382">
    <property type="entry name" value="AAA"/>
    <property type="match status" value="1"/>
</dbReference>
<keyword evidence="2 5" id="KW-0067">ATP-binding</keyword>
<feature type="compositionally biased region" description="Pro residues" evidence="3">
    <location>
        <begin position="263"/>
        <end position="272"/>
    </location>
</feature>
<evidence type="ECO:0000256" key="1">
    <source>
        <dbReference type="ARBA" id="ARBA00022741"/>
    </source>
</evidence>
<dbReference type="PANTHER" id="PTHR43790">
    <property type="entry name" value="CARBOHYDRATE TRANSPORT ATP-BINDING PROTEIN MG119-RELATED"/>
    <property type="match status" value="1"/>
</dbReference>
<dbReference type="PANTHER" id="PTHR43790:SF8">
    <property type="entry name" value="SUGAR ABC TRANSPORTER ATP-BINDING PROTEIN"/>
    <property type="match status" value="1"/>
</dbReference>
<dbReference type="Proteomes" id="UP001164693">
    <property type="component" value="Chromosome"/>
</dbReference>
<keyword evidence="6" id="KW-1185">Reference proteome</keyword>
<dbReference type="SUPFAM" id="SSF52540">
    <property type="entry name" value="P-loop containing nucleoside triphosphate hydrolases"/>
    <property type="match status" value="1"/>
</dbReference>
<dbReference type="CDD" id="cd03216">
    <property type="entry name" value="ABC_Carb_Monos_I"/>
    <property type="match status" value="1"/>
</dbReference>
<dbReference type="InterPro" id="IPR003593">
    <property type="entry name" value="AAA+_ATPase"/>
</dbReference>
<dbReference type="Gene3D" id="3.40.50.300">
    <property type="entry name" value="P-loop containing nucleotide triphosphate hydrolases"/>
    <property type="match status" value="1"/>
</dbReference>
<proteinExistence type="predicted"/>
<evidence type="ECO:0000313" key="6">
    <source>
        <dbReference type="Proteomes" id="UP001164693"/>
    </source>
</evidence>
<dbReference type="GO" id="GO:0005524">
    <property type="term" value="F:ATP binding"/>
    <property type="evidence" value="ECO:0007669"/>
    <property type="project" value="UniProtKB-KW"/>
</dbReference>
<feature type="region of interest" description="Disordered" evidence="3">
    <location>
        <begin position="249"/>
        <end position="272"/>
    </location>
</feature>
<keyword evidence="1" id="KW-0547">Nucleotide-binding</keyword>
<reference evidence="5" key="1">
    <citation type="submission" date="2022-05" db="EMBL/GenBank/DDBJ databases">
        <title>Jatrophihabitans sp. SB3-54 whole genome sequence.</title>
        <authorList>
            <person name="Suh M.K."/>
            <person name="Eom M.K."/>
            <person name="Kim J.S."/>
            <person name="Kim H.S."/>
            <person name="Do H.E."/>
            <person name="Shin Y.K."/>
            <person name="Lee J.-S."/>
        </authorList>
    </citation>
    <scope>NUCLEOTIDE SEQUENCE</scope>
    <source>
        <strain evidence="5">SB3-54</strain>
    </source>
</reference>
<dbReference type="PROSITE" id="PS50893">
    <property type="entry name" value="ABC_TRANSPORTER_2"/>
    <property type="match status" value="1"/>
</dbReference>
<dbReference type="InterPro" id="IPR027417">
    <property type="entry name" value="P-loop_NTPase"/>
</dbReference>
<feature type="domain" description="ABC transporter" evidence="4">
    <location>
        <begin position="8"/>
        <end position="246"/>
    </location>
</feature>
<dbReference type="EMBL" id="CP097463">
    <property type="protein sequence ID" value="WAX57651.1"/>
    <property type="molecule type" value="Genomic_DNA"/>
</dbReference>
<organism evidence="5 6">
    <name type="scientific">Jatrophihabitans cynanchi</name>
    <dbReference type="NCBI Taxonomy" id="2944128"/>
    <lineage>
        <taxon>Bacteria</taxon>
        <taxon>Bacillati</taxon>
        <taxon>Actinomycetota</taxon>
        <taxon>Actinomycetes</taxon>
        <taxon>Jatrophihabitantales</taxon>
        <taxon>Jatrophihabitantaceae</taxon>
        <taxon>Jatrophihabitans</taxon>
    </lineage>
</organism>